<keyword evidence="3" id="KW-1185">Reference proteome</keyword>
<proteinExistence type="predicted"/>
<protein>
    <recommendedName>
        <fullName evidence="4">Coiled-coil domain-containing protein 43</fullName>
    </recommendedName>
</protein>
<dbReference type="EMBL" id="RSCE01000010">
    <property type="protein sequence ID" value="RSH79137.1"/>
    <property type="molecule type" value="Genomic_DNA"/>
</dbReference>
<dbReference type="InterPro" id="IPR037666">
    <property type="entry name" value="CCDC43"/>
</dbReference>
<dbReference type="PANTHER" id="PTHR31684">
    <property type="entry name" value="COILED-COIL DOMAIN-CONTAINING PROTEIN 43"/>
    <property type="match status" value="1"/>
</dbReference>
<dbReference type="AlphaFoldDB" id="A0A427XK56"/>
<feature type="region of interest" description="Disordered" evidence="1">
    <location>
        <begin position="177"/>
        <end position="196"/>
    </location>
</feature>
<feature type="region of interest" description="Disordered" evidence="1">
    <location>
        <begin position="206"/>
        <end position="256"/>
    </location>
</feature>
<evidence type="ECO:0000313" key="2">
    <source>
        <dbReference type="EMBL" id="RSH79137.1"/>
    </source>
</evidence>
<feature type="compositionally biased region" description="Basic and acidic residues" evidence="1">
    <location>
        <begin position="160"/>
        <end position="169"/>
    </location>
</feature>
<reference evidence="2 3" key="1">
    <citation type="submission" date="2018-11" db="EMBL/GenBank/DDBJ databases">
        <title>Genome sequence of Apiotrichum porosum DSM 27194.</title>
        <authorList>
            <person name="Aliyu H."/>
            <person name="Gorte O."/>
            <person name="Ochsenreither K."/>
        </authorList>
    </citation>
    <scope>NUCLEOTIDE SEQUENCE [LARGE SCALE GENOMIC DNA]</scope>
    <source>
        <strain evidence="2 3">DSM 27194</strain>
    </source>
</reference>
<evidence type="ECO:0008006" key="4">
    <source>
        <dbReference type="Google" id="ProtNLM"/>
    </source>
</evidence>
<dbReference type="RefSeq" id="XP_028474284.1">
    <property type="nucleotide sequence ID" value="XM_028616977.1"/>
</dbReference>
<feature type="compositionally biased region" description="Basic and acidic residues" evidence="1">
    <location>
        <begin position="214"/>
        <end position="256"/>
    </location>
</feature>
<comment type="caution">
    <text evidence="2">The sequence shown here is derived from an EMBL/GenBank/DDBJ whole genome shotgun (WGS) entry which is preliminary data.</text>
</comment>
<evidence type="ECO:0000313" key="3">
    <source>
        <dbReference type="Proteomes" id="UP000279236"/>
    </source>
</evidence>
<sequence length="256" mass="27811">MAAEDGSGAALERYISDQMAGLSLAVPADDVEMMARFVEEDLEREDKVEGVKGMLEGVVEDGVLPDAGLDEALDSIIAEWERLKAADDAAAAAAAEAEAAAQPAPPVKVDAAAILASMTDEELKAARKAALLRQYAYVDGGPELQMRDGAPPKGMAALEAEEKRKADERRRLVEEALRLDGKKKKHRKQEIDDPLEWQNLNKEKVAAASAMQRDAAKRGAQDKKERDRAALDKQRADQAKAKADKQKKAAKQERRA</sequence>
<gene>
    <name evidence="2" type="ORF">EHS24_001175</name>
</gene>
<feature type="region of interest" description="Disordered" evidence="1">
    <location>
        <begin position="142"/>
        <end position="169"/>
    </location>
</feature>
<dbReference type="OrthoDB" id="2595723at2759"/>
<accession>A0A427XK56</accession>
<organism evidence="2 3">
    <name type="scientific">Apiotrichum porosum</name>
    <dbReference type="NCBI Taxonomy" id="105984"/>
    <lineage>
        <taxon>Eukaryota</taxon>
        <taxon>Fungi</taxon>
        <taxon>Dikarya</taxon>
        <taxon>Basidiomycota</taxon>
        <taxon>Agaricomycotina</taxon>
        <taxon>Tremellomycetes</taxon>
        <taxon>Trichosporonales</taxon>
        <taxon>Trichosporonaceae</taxon>
        <taxon>Apiotrichum</taxon>
    </lineage>
</organism>
<evidence type="ECO:0000256" key="1">
    <source>
        <dbReference type="SAM" id="MobiDB-lite"/>
    </source>
</evidence>
<dbReference type="PANTHER" id="PTHR31684:SF2">
    <property type="entry name" value="COILED-COIL DOMAIN-CONTAINING PROTEIN 43"/>
    <property type="match status" value="1"/>
</dbReference>
<dbReference type="GeneID" id="39585718"/>
<name>A0A427XK56_9TREE</name>
<dbReference type="Proteomes" id="UP000279236">
    <property type="component" value="Unassembled WGS sequence"/>
</dbReference>